<sequence>MAHTYNGGCLAHFNCSLFHQALGPLCPYLSLGPRVDGAYEKWMAFEDPRRGPCRRGLEVMREANLRPGGSTTDLLAPGMSHSTGNFGGGELRLTAGTKARMPHERPRRLSFNESLALTVM</sequence>
<name>A0A3S5CUP3_9PLAT</name>
<accession>A0A3S5CUP3</accession>
<evidence type="ECO:0000313" key="2">
    <source>
        <dbReference type="Proteomes" id="UP000784294"/>
    </source>
</evidence>
<evidence type="ECO:0000313" key="1">
    <source>
        <dbReference type="EMBL" id="VEL38718.1"/>
    </source>
</evidence>
<dbReference type="EMBL" id="CAAALY010258752">
    <property type="protein sequence ID" value="VEL38718.1"/>
    <property type="molecule type" value="Genomic_DNA"/>
</dbReference>
<protein>
    <submittedName>
        <fullName evidence="1">Uncharacterized protein</fullName>
    </submittedName>
</protein>
<dbReference type="AlphaFoldDB" id="A0A3S5CUP3"/>
<organism evidence="1 2">
    <name type="scientific">Protopolystoma xenopodis</name>
    <dbReference type="NCBI Taxonomy" id="117903"/>
    <lineage>
        <taxon>Eukaryota</taxon>
        <taxon>Metazoa</taxon>
        <taxon>Spiralia</taxon>
        <taxon>Lophotrochozoa</taxon>
        <taxon>Platyhelminthes</taxon>
        <taxon>Monogenea</taxon>
        <taxon>Polyopisthocotylea</taxon>
        <taxon>Polystomatidea</taxon>
        <taxon>Polystomatidae</taxon>
        <taxon>Protopolystoma</taxon>
    </lineage>
</organism>
<reference evidence="1" key="1">
    <citation type="submission" date="2018-11" db="EMBL/GenBank/DDBJ databases">
        <authorList>
            <consortium name="Pathogen Informatics"/>
        </authorList>
    </citation>
    <scope>NUCLEOTIDE SEQUENCE</scope>
</reference>
<comment type="caution">
    <text evidence="1">The sequence shown here is derived from an EMBL/GenBank/DDBJ whole genome shotgun (WGS) entry which is preliminary data.</text>
</comment>
<dbReference type="Proteomes" id="UP000784294">
    <property type="component" value="Unassembled WGS sequence"/>
</dbReference>
<keyword evidence="2" id="KW-1185">Reference proteome</keyword>
<proteinExistence type="predicted"/>
<gene>
    <name evidence="1" type="ORF">PXEA_LOCUS32158</name>
</gene>